<evidence type="ECO:0000256" key="4">
    <source>
        <dbReference type="SAM" id="MobiDB-lite"/>
    </source>
</evidence>
<dbReference type="Gene3D" id="3.40.140.10">
    <property type="entry name" value="Cytidine Deaminase, domain 2"/>
    <property type="match status" value="1"/>
</dbReference>
<dbReference type="STRING" id="229921.ADN01_15730"/>
<dbReference type="GO" id="GO:0097163">
    <property type="term" value="F:sulfur carrier activity"/>
    <property type="evidence" value="ECO:0007669"/>
    <property type="project" value="UniProtKB-UniRule"/>
</dbReference>
<dbReference type="PIRSF" id="PIRSF015626">
    <property type="entry name" value="FdhD"/>
    <property type="match status" value="1"/>
</dbReference>
<dbReference type="OrthoDB" id="9782042at2"/>
<dbReference type="GO" id="GO:0005737">
    <property type="term" value="C:cytoplasm"/>
    <property type="evidence" value="ECO:0007669"/>
    <property type="project" value="UniProtKB-SubCell"/>
</dbReference>
<dbReference type="GO" id="GO:0016783">
    <property type="term" value="F:sulfurtransferase activity"/>
    <property type="evidence" value="ECO:0007669"/>
    <property type="project" value="InterPro"/>
</dbReference>
<accession>A0A0P6X3W8</accession>
<dbReference type="Gene3D" id="3.10.20.10">
    <property type="match status" value="1"/>
</dbReference>
<feature type="compositionally biased region" description="Polar residues" evidence="4">
    <location>
        <begin position="99"/>
        <end position="110"/>
    </location>
</feature>
<feature type="active site" description="Cysteine persulfide intermediate" evidence="3">
    <location>
        <position position="102"/>
    </location>
</feature>
<dbReference type="GO" id="GO:0006777">
    <property type="term" value="P:Mo-molybdopterin cofactor biosynthetic process"/>
    <property type="evidence" value="ECO:0007669"/>
    <property type="project" value="UniProtKB-UniRule"/>
</dbReference>
<dbReference type="InterPro" id="IPR003786">
    <property type="entry name" value="FdhD"/>
</dbReference>
<dbReference type="InterPro" id="IPR016193">
    <property type="entry name" value="Cytidine_deaminase-like"/>
</dbReference>
<comment type="caution">
    <text evidence="5">The sequence shown here is derived from an EMBL/GenBank/DDBJ whole genome shotgun (WGS) entry which is preliminary data.</text>
</comment>
<evidence type="ECO:0000313" key="5">
    <source>
        <dbReference type="EMBL" id="KPL77704.1"/>
    </source>
</evidence>
<comment type="caution">
    <text evidence="3">Lacks conserved residue(s) required for the propagation of feature annotation.</text>
</comment>
<dbReference type="AlphaFoldDB" id="A0A0P6X3W8"/>
<keyword evidence="6" id="KW-1185">Reference proteome</keyword>
<reference evidence="5 6" key="1">
    <citation type="submission" date="2015-07" db="EMBL/GenBank/DDBJ databases">
        <title>Genome sequence of Levilinea saccharolytica DSM 16555.</title>
        <authorList>
            <person name="Hemp J."/>
            <person name="Ward L.M."/>
            <person name="Pace L.A."/>
            <person name="Fischer W.W."/>
        </authorList>
    </citation>
    <scope>NUCLEOTIDE SEQUENCE [LARGE SCALE GENOMIC DNA]</scope>
    <source>
        <strain evidence="5 6">KIBI-1</strain>
    </source>
</reference>
<dbReference type="RefSeq" id="WP_062417874.1">
    <property type="nucleotide sequence ID" value="NZ_DF967974.1"/>
</dbReference>
<gene>
    <name evidence="3" type="primary">fdhD</name>
    <name evidence="5" type="ORF">ADN01_15730</name>
</gene>
<evidence type="ECO:0000256" key="2">
    <source>
        <dbReference type="ARBA" id="ARBA00023150"/>
    </source>
</evidence>
<comment type="function">
    <text evidence="3">Required for formate dehydrogenase (FDH) activity. Acts as a sulfur carrier protein that transfers sulfur from IscS to the molybdenum cofactor prior to its insertion into FDH.</text>
</comment>
<dbReference type="PANTHER" id="PTHR30592">
    <property type="entry name" value="FORMATE DEHYDROGENASE"/>
    <property type="match status" value="1"/>
</dbReference>
<dbReference type="Pfam" id="PF02634">
    <property type="entry name" value="FdhD-NarQ"/>
    <property type="match status" value="1"/>
</dbReference>
<organism evidence="5 6">
    <name type="scientific">Levilinea saccharolytica</name>
    <dbReference type="NCBI Taxonomy" id="229921"/>
    <lineage>
        <taxon>Bacteria</taxon>
        <taxon>Bacillati</taxon>
        <taxon>Chloroflexota</taxon>
        <taxon>Anaerolineae</taxon>
        <taxon>Anaerolineales</taxon>
        <taxon>Anaerolineaceae</taxon>
        <taxon>Levilinea</taxon>
    </lineage>
</organism>
<dbReference type="HAMAP" id="MF_00187">
    <property type="entry name" value="FdhD"/>
    <property type="match status" value="1"/>
</dbReference>
<dbReference type="PANTHER" id="PTHR30592:SF1">
    <property type="entry name" value="SULFUR CARRIER PROTEIN FDHD"/>
    <property type="match status" value="1"/>
</dbReference>
<dbReference type="Proteomes" id="UP000050501">
    <property type="component" value="Unassembled WGS sequence"/>
</dbReference>
<evidence type="ECO:0000256" key="1">
    <source>
        <dbReference type="ARBA" id="ARBA00022490"/>
    </source>
</evidence>
<keyword evidence="2 3" id="KW-0501">Molybdenum cofactor biosynthesis</keyword>
<protein>
    <recommendedName>
        <fullName evidence="3">Sulfur carrier protein FdhD</fullName>
    </recommendedName>
</protein>
<keyword evidence="1 3" id="KW-0963">Cytoplasm</keyword>
<evidence type="ECO:0000313" key="6">
    <source>
        <dbReference type="Proteomes" id="UP000050501"/>
    </source>
</evidence>
<sequence length="274" mass="29775">MSENARHAAFWRFLDGAWDAQENSIIAEVPVSLTVNAEVWITFMCTPLQLEALAVGFLYNEGFIQSSGDIADVRVCENGTNIDVWTSIPVKKPAHWQRTSGCTGGVSSPNPQNPGAARRSEEGPILTPQAVLAGMEQLAVSQSLYRESRGVHCSALSDGQSLRLLSEDIGRHNTVDKLTGQYLLQKETFTPTLVLTTGRISSEMLRKSARLGALAVASRTSPTTLSIEMAEDMGLTLIGYVRGNRFNVYTHPERLCGLPCFSLADSVSSEQPSN</sequence>
<dbReference type="PATRIC" id="fig|229921.5.peg.2815"/>
<dbReference type="EMBL" id="LGCM01000059">
    <property type="protein sequence ID" value="KPL77704.1"/>
    <property type="molecule type" value="Genomic_DNA"/>
</dbReference>
<proteinExistence type="inferred from homology"/>
<dbReference type="SUPFAM" id="SSF53927">
    <property type="entry name" value="Cytidine deaminase-like"/>
    <property type="match status" value="1"/>
</dbReference>
<comment type="similarity">
    <text evidence="3">Belongs to the FdhD family.</text>
</comment>
<evidence type="ECO:0000256" key="3">
    <source>
        <dbReference type="HAMAP-Rule" id="MF_00187"/>
    </source>
</evidence>
<name>A0A0P6X3W8_9CHLR</name>
<comment type="subcellular location">
    <subcellularLocation>
        <location evidence="3">Cytoplasm</location>
    </subcellularLocation>
</comment>
<feature type="region of interest" description="Disordered" evidence="4">
    <location>
        <begin position="99"/>
        <end position="121"/>
    </location>
</feature>
<dbReference type="NCBIfam" id="TIGR00129">
    <property type="entry name" value="fdhD_narQ"/>
    <property type="match status" value="1"/>
</dbReference>